<protein>
    <submittedName>
        <fullName evidence="1">Uncharacterized protein</fullName>
    </submittedName>
</protein>
<keyword evidence="2" id="KW-1185">Reference proteome</keyword>
<dbReference type="PANTHER" id="PTHR48045:SF38">
    <property type="entry name" value="GLYCOSYLTRANSFERASE"/>
    <property type="match status" value="1"/>
</dbReference>
<dbReference type="Gene3D" id="3.40.50.2000">
    <property type="entry name" value="Glycogen Phosphorylase B"/>
    <property type="match status" value="2"/>
</dbReference>
<accession>A0ABR0Q3S3</accession>
<gene>
    <name evidence="1" type="ORF">PVK06_017496</name>
</gene>
<name>A0ABR0Q3S3_GOSAR</name>
<dbReference type="Proteomes" id="UP001358586">
    <property type="component" value="Chromosome 5"/>
</dbReference>
<proteinExistence type="predicted"/>
<dbReference type="SUPFAM" id="SSF53756">
    <property type="entry name" value="UDP-Glycosyltransferase/glycogen phosphorylase"/>
    <property type="match status" value="1"/>
</dbReference>
<organism evidence="1 2">
    <name type="scientific">Gossypium arboreum</name>
    <name type="common">Tree cotton</name>
    <name type="synonym">Gossypium nanking</name>
    <dbReference type="NCBI Taxonomy" id="29729"/>
    <lineage>
        <taxon>Eukaryota</taxon>
        <taxon>Viridiplantae</taxon>
        <taxon>Streptophyta</taxon>
        <taxon>Embryophyta</taxon>
        <taxon>Tracheophyta</taxon>
        <taxon>Spermatophyta</taxon>
        <taxon>Magnoliopsida</taxon>
        <taxon>eudicotyledons</taxon>
        <taxon>Gunneridae</taxon>
        <taxon>Pentapetalae</taxon>
        <taxon>rosids</taxon>
        <taxon>malvids</taxon>
        <taxon>Malvales</taxon>
        <taxon>Malvaceae</taxon>
        <taxon>Malvoideae</taxon>
        <taxon>Gossypium</taxon>
    </lineage>
</organism>
<evidence type="ECO:0000313" key="2">
    <source>
        <dbReference type="Proteomes" id="UP001358586"/>
    </source>
</evidence>
<sequence>MSNNVGPLTKPSLAIPKNPSFREEDINCLEWLDHLKPNSVIYISFGSWVSPIGDAKIKTLALTLQSMNQPFI</sequence>
<comment type="caution">
    <text evidence="1">The sequence shown here is derived from an EMBL/GenBank/DDBJ whole genome shotgun (WGS) entry which is preliminary data.</text>
</comment>
<dbReference type="EMBL" id="JARKNE010000005">
    <property type="protein sequence ID" value="KAK5833643.1"/>
    <property type="molecule type" value="Genomic_DNA"/>
</dbReference>
<dbReference type="PANTHER" id="PTHR48045">
    <property type="entry name" value="UDP-GLYCOSYLTRANSFERASE 72B1"/>
    <property type="match status" value="1"/>
</dbReference>
<evidence type="ECO:0000313" key="1">
    <source>
        <dbReference type="EMBL" id="KAK5833643.1"/>
    </source>
</evidence>
<reference evidence="1 2" key="1">
    <citation type="submission" date="2023-03" db="EMBL/GenBank/DDBJ databases">
        <title>WGS of Gossypium arboreum.</title>
        <authorList>
            <person name="Yu D."/>
        </authorList>
    </citation>
    <scope>NUCLEOTIDE SEQUENCE [LARGE SCALE GENOMIC DNA]</scope>
    <source>
        <tissue evidence="1">Leaf</tissue>
    </source>
</reference>